<dbReference type="CDD" id="cd03250">
    <property type="entry name" value="ABCC_MRP_domain1"/>
    <property type="match status" value="1"/>
</dbReference>
<dbReference type="GO" id="GO:0005524">
    <property type="term" value="F:ATP binding"/>
    <property type="evidence" value="ECO:0007669"/>
    <property type="project" value="UniProtKB-KW"/>
</dbReference>
<evidence type="ECO:0000256" key="1">
    <source>
        <dbReference type="ARBA" id="ARBA00004128"/>
    </source>
</evidence>
<comment type="catalytic activity">
    <reaction evidence="15">
        <text>17beta-estradiol 17-O-(beta-D-glucuronate)(in) + ATP + H2O = 17beta-estradiol 17-O-(beta-D-glucuronate)(out) + ADP + phosphate + H(+)</text>
        <dbReference type="Rhea" id="RHEA:60128"/>
        <dbReference type="ChEBI" id="CHEBI:15377"/>
        <dbReference type="ChEBI" id="CHEBI:15378"/>
        <dbReference type="ChEBI" id="CHEBI:30616"/>
        <dbReference type="ChEBI" id="CHEBI:43474"/>
        <dbReference type="ChEBI" id="CHEBI:82961"/>
        <dbReference type="ChEBI" id="CHEBI:456216"/>
    </reaction>
    <physiologicalReaction direction="left-to-right" evidence="15">
        <dbReference type="Rhea" id="RHEA:60129"/>
    </physiologicalReaction>
</comment>
<evidence type="ECO:0000313" key="21">
    <source>
        <dbReference type="Proteomes" id="UP000887568"/>
    </source>
</evidence>
<evidence type="ECO:0000313" key="20">
    <source>
        <dbReference type="EnsemblMetazoa" id="XP_038064008.1"/>
    </source>
</evidence>
<proteinExistence type="inferred from homology"/>
<dbReference type="PANTHER" id="PTHR24223">
    <property type="entry name" value="ATP-BINDING CASSETTE SUB-FAMILY C"/>
    <property type="match status" value="1"/>
</dbReference>
<evidence type="ECO:0000256" key="15">
    <source>
        <dbReference type="ARBA" id="ARBA00047576"/>
    </source>
</evidence>
<feature type="transmembrane region" description="Helical" evidence="17">
    <location>
        <begin position="1050"/>
        <end position="1070"/>
    </location>
</feature>
<evidence type="ECO:0000259" key="18">
    <source>
        <dbReference type="PROSITE" id="PS50893"/>
    </source>
</evidence>
<keyword evidence="21" id="KW-1185">Reference proteome</keyword>
<evidence type="ECO:0000256" key="7">
    <source>
        <dbReference type="ARBA" id="ARBA00022737"/>
    </source>
</evidence>
<accession>A0A914AK63</accession>
<dbReference type="InterPro" id="IPR050173">
    <property type="entry name" value="ABC_transporter_C-like"/>
</dbReference>
<evidence type="ECO:0008006" key="22">
    <source>
        <dbReference type="Google" id="ProtNLM"/>
    </source>
</evidence>
<feature type="domain" description="ABC transmembrane type-1" evidence="19">
    <location>
        <begin position="139"/>
        <end position="421"/>
    </location>
</feature>
<evidence type="ECO:0000256" key="5">
    <source>
        <dbReference type="ARBA" id="ARBA00022475"/>
    </source>
</evidence>
<dbReference type="InterPro" id="IPR017871">
    <property type="entry name" value="ABC_transporter-like_CS"/>
</dbReference>
<dbReference type="GO" id="GO:0006869">
    <property type="term" value="P:lipid transport"/>
    <property type="evidence" value="ECO:0007669"/>
    <property type="project" value="UniProtKB-KW"/>
</dbReference>
<dbReference type="InterPro" id="IPR005292">
    <property type="entry name" value="MRP"/>
</dbReference>
<comment type="catalytic activity">
    <reaction evidence="14">
        <text>leukotriene C4(in) + ATP + H2O = leukotriene C4(out) + ADP + phosphate + H(+)</text>
        <dbReference type="Rhea" id="RHEA:38963"/>
        <dbReference type="ChEBI" id="CHEBI:15377"/>
        <dbReference type="ChEBI" id="CHEBI:15378"/>
        <dbReference type="ChEBI" id="CHEBI:30616"/>
        <dbReference type="ChEBI" id="CHEBI:43474"/>
        <dbReference type="ChEBI" id="CHEBI:57973"/>
        <dbReference type="ChEBI" id="CHEBI:456216"/>
    </reaction>
    <physiologicalReaction direction="left-to-right" evidence="14">
        <dbReference type="Rhea" id="RHEA:38964"/>
    </physiologicalReaction>
</comment>
<feature type="transmembrane region" description="Helical" evidence="17">
    <location>
        <begin position="278"/>
        <end position="298"/>
    </location>
</feature>
<dbReference type="CDD" id="cd03244">
    <property type="entry name" value="ABCC_MRP_domain2"/>
    <property type="match status" value="1"/>
</dbReference>
<dbReference type="Pfam" id="PF00664">
    <property type="entry name" value="ABC_membrane"/>
    <property type="match status" value="2"/>
</dbReference>
<dbReference type="PROSITE" id="PS50929">
    <property type="entry name" value="ABC_TM1F"/>
    <property type="match status" value="2"/>
</dbReference>
<keyword evidence="6 17" id="KW-0812">Transmembrane</keyword>
<feature type="transmembrane region" description="Helical" evidence="17">
    <location>
        <begin position="250"/>
        <end position="272"/>
    </location>
</feature>
<evidence type="ECO:0000259" key="19">
    <source>
        <dbReference type="PROSITE" id="PS50929"/>
    </source>
</evidence>
<protein>
    <recommendedName>
        <fullName evidence="22">Multidrug resistance-associated protein 1</fullName>
    </recommendedName>
</protein>
<name>A0A914AK63_PATMI</name>
<keyword evidence="12 17" id="KW-0472">Membrane</keyword>
<comment type="subcellular location">
    <subcellularLocation>
        <location evidence="2">Cell membrane</location>
        <topology evidence="2">Multi-pass membrane protein</topology>
    </subcellularLocation>
    <subcellularLocation>
        <location evidence="1">Vacuole membrane</location>
        <topology evidence="1">Multi-pass membrane protein</topology>
    </subcellularLocation>
</comment>
<dbReference type="GO" id="GO:0005774">
    <property type="term" value="C:vacuolar membrane"/>
    <property type="evidence" value="ECO:0007669"/>
    <property type="project" value="UniProtKB-SubCell"/>
</dbReference>
<feature type="domain" description="ABC transmembrane type-1" evidence="19">
    <location>
        <begin position="797"/>
        <end position="1078"/>
    </location>
</feature>
<organism evidence="20 21">
    <name type="scientific">Patiria miniata</name>
    <name type="common">Bat star</name>
    <name type="synonym">Asterina miniata</name>
    <dbReference type="NCBI Taxonomy" id="46514"/>
    <lineage>
        <taxon>Eukaryota</taxon>
        <taxon>Metazoa</taxon>
        <taxon>Echinodermata</taxon>
        <taxon>Eleutherozoa</taxon>
        <taxon>Asterozoa</taxon>
        <taxon>Asteroidea</taxon>
        <taxon>Valvatacea</taxon>
        <taxon>Valvatida</taxon>
        <taxon>Asterinidae</taxon>
        <taxon>Patiria</taxon>
    </lineage>
</organism>
<feature type="transmembrane region" description="Helical" evidence="17">
    <location>
        <begin position="1027"/>
        <end position="1044"/>
    </location>
</feature>
<dbReference type="EnsemblMetazoa" id="XM_038208080.1">
    <property type="protein sequence ID" value="XP_038064008.1"/>
    <property type="gene ID" value="LOC119734543"/>
</dbReference>
<dbReference type="SUPFAM" id="SSF52540">
    <property type="entry name" value="P-loop containing nucleoside triphosphate hydrolases"/>
    <property type="match status" value="2"/>
</dbReference>
<keyword evidence="5" id="KW-1003">Cell membrane</keyword>
<dbReference type="NCBIfam" id="TIGR00957">
    <property type="entry name" value="MRP_assoc_pro"/>
    <property type="match status" value="1"/>
</dbReference>
<dbReference type="GO" id="GO:0005886">
    <property type="term" value="C:plasma membrane"/>
    <property type="evidence" value="ECO:0007669"/>
    <property type="project" value="UniProtKB-SubCell"/>
</dbReference>
<dbReference type="InterPro" id="IPR003439">
    <property type="entry name" value="ABC_transporter-like_ATP-bd"/>
</dbReference>
<feature type="transmembrane region" description="Helical" evidence="17">
    <location>
        <begin position="355"/>
        <end position="384"/>
    </location>
</feature>
<evidence type="ECO:0000256" key="14">
    <source>
        <dbReference type="ARBA" id="ARBA00047523"/>
    </source>
</evidence>
<dbReference type="SUPFAM" id="SSF90123">
    <property type="entry name" value="ABC transporter transmembrane region"/>
    <property type="match status" value="2"/>
</dbReference>
<dbReference type="FunFam" id="3.40.50.300:FF:000074">
    <property type="entry name" value="Multidrug resistance-associated protein 5 isoform 1"/>
    <property type="match status" value="1"/>
</dbReference>
<feature type="transmembrane region" description="Helical" evidence="17">
    <location>
        <begin position="174"/>
        <end position="193"/>
    </location>
</feature>
<keyword evidence="11" id="KW-0445">Lipid transport</keyword>
<dbReference type="PANTHER" id="PTHR24223:SF443">
    <property type="entry name" value="MULTIDRUG-RESISTANCE LIKE PROTEIN 1, ISOFORM I"/>
    <property type="match status" value="1"/>
</dbReference>
<evidence type="ECO:0000256" key="16">
    <source>
        <dbReference type="SAM" id="MobiDB-lite"/>
    </source>
</evidence>
<comment type="similarity">
    <text evidence="3">Belongs to the ABC transporter superfamily. ABCC family. Conjugate transporter (TC 3.A.1.208) subfamily.</text>
</comment>
<dbReference type="InterPro" id="IPR003593">
    <property type="entry name" value="AAA+_ATPase"/>
</dbReference>
<dbReference type="Gene3D" id="1.20.1560.10">
    <property type="entry name" value="ABC transporter type 1, transmembrane domain"/>
    <property type="match status" value="2"/>
</dbReference>
<evidence type="ECO:0000256" key="12">
    <source>
        <dbReference type="ARBA" id="ARBA00023136"/>
    </source>
</evidence>
<evidence type="ECO:0000256" key="6">
    <source>
        <dbReference type="ARBA" id="ARBA00022692"/>
    </source>
</evidence>
<dbReference type="Pfam" id="PF00005">
    <property type="entry name" value="ABC_tran"/>
    <property type="match status" value="2"/>
</dbReference>
<dbReference type="OrthoDB" id="6500128at2759"/>
<dbReference type="InterPro" id="IPR027417">
    <property type="entry name" value="P-loop_NTPase"/>
</dbReference>
<feature type="domain" description="ABC transporter" evidence="18">
    <location>
        <begin position="454"/>
        <end position="678"/>
    </location>
</feature>
<dbReference type="Proteomes" id="UP000887568">
    <property type="component" value="Unplaced"/>
</dbReference>
<keyword evidence="4" id="KW-0813">Transport</keyword>
<evidence type="ECO:0000256" key="2">
    <source>
        <dbReference type="ARBA" id="ARBA00004651"/>
    </source>
</evidence>
<feature type="transmembrane region" description="Helical" evidence="17">
    <location>
        <begin position="836"/>
        <end position="864"/>
    </location>
</feature>
<evidence type="ECO:0000256" key="17">
    <source>
        <dbReference type="SAM" id="Phobius"/>
    </source>
</evidence>
<keyword evidence="7" id="KW-0677">Repeat</keyword>
<keyword evidence="9" id="KW-0067">ATP-binding</keyword>
<dbReference type="GO" id="GO:0008559">
    <property type="term" value="F:ABC-type xenobiotic transporter activity"/>
    <property type="evidence" value="ECO:0007669"/>
    <property type="project" value="UniProtKB-EC"/>
</dbReference>
<comment type="catalytic activity">
    <reaction evidence="13">
        <text>ATP + H2O + xenobioticSide 1 = ADP + phosphate + xenobioticSide 2.</text>
        <dbReference type="EC" id="7.6.2.2"/>
    </reaction>
</comment>
<dbReference type="GeneID" id="119734543"/>
<dbReference type="GO" id="GO:0016887">
    <property type="term" value="F:ATP hydrolysis activity"/>
    <property type="evidence" value="ECO:0007669"/>
    <property type="project" value="InterPro"/>
</dbReference>
<dbReference type="Gene3D" id="3.40.50.300">
    <property type="entry name" value="P-loop containing nucleotide triphosphate hydrolases"/>
    <property type="match status" value="2"/>
</dbReference>
<evidence type="ECO:0000256" key="10">
    <source>
        <dbReference type="ARBA" id="ARBA00022989"/>
    </source>
</evidence>
<feature type="transmembrane region" description="Helical" evidence="17">
    <location>
        <begin position="129"/>
        <end position="154"/>
    </location>
</feature>
<evidence type="ECO:0000256" key="3">
    <source>
        <dbReference type="ARBA" id="ARBA00009726"/>
    </source>
</evidence>
<dbReference type="FunFam" id="3.40.50.300:FF:000293">
    <property type="entry name" value="ATP binding cassette subfamily C member 1"/>
    <property type="match status" value="1"/>
</dbReference>
<evidence type="ECO:0000256" key="8">
    <source>
        <dbReference type="ARBA" id="ARBA00022741"/>
    </source>
</evidence>
<reference evidence="20" key="1">
    <citation type="submission" date="2022-11" db="UniProtKB">
        <authorList>
            <consortium name="EnsemblMetazoa"/>
        </authorList>
    </citation>
    <scope>IDENTIFICATION</scope>
</reference>
<dbReference type="CDD" id="cd18603">
    <property type="entry name" value="ABC_6TM_MRP1_2_3_6_D2_like"/>
    <property type="match status" value="1"/>
</dbReference>
<sequence>MTKDSAVIIFSYFFDLWQNPCPEASASFLSRLTFWWFTSMVIQGYKRALTTTDLWSLLDRDKARTVVPKFLTEWDKERNPKHTSGHKRKQRTLRVHTDSVRYTPGDWADEPSVTLQTSEVRPNASLLKAILRTFGGVFLIGSLLKLVTDVLVFASPELLKQLIRYTEDKSIQRWQGYLYAFLIFAAAFLQSILQHQHFHITTTIGMQLRTAIIGAVYRKSLLLSNSARRSATTGEIINLMSVDAQRCMDLCTFINTLWASPLQVVLALYLLWQVLGPVVMAGFAVTILLIPINGVIAVKIRKFQAQQMAAKDARIKLMNEVLNGIKVLKLYAWETSFQDKVMDIRKQELRIMLKAAVLGAFMTFVWTSAPFFVLLSTFAIYVNADESNILDAEKAFVSLALFNVLRMPLAMLPGAISQVIQASVSVKRIQSFLKSDELDLSNVSSQTREIGQAVLVENGEFSWSKDESPILRNINLKIKDEHLVAVVGQVGAGKSSMLSALLGEMDKLQGSVAVKGSVAYVPQQAWIQNATLRDNITFGKALEEDRYQTVIEACALVPDLDMLPGGDLTEIGEKGINLSGGQKQRVSLARAVYNDADIYLLDDPLSAVDSHVGKHIFDKVLGPKGLLKNKTRVLVTHGISFLPQVDHIVVLVDGEITEAGSYEELLSCNQAFAEFLRNYSNGALDDERKDIRDPSLSEQMATLNEEATSSIAMLSEADQSQKLAESIKMGSISGDVITHEPRSFPEEKTPDERGKQTMAKAEDGDTLIEEETSETGTVQLAVFKAYINALSTVVFMFVILFFVLFNLASVLSNVWLSKWSNETPINGTQPAEVRDRYLGVYGALGVAQGIMLLLASFTLSFGVLRAARSLYQHLLCNVLRAPMSFFDTTPMGRILNRFSKDTHTIDDVIPNNLAAYLAASIRIIATLIIITWSTPVFCAIVVPTIIVYFLVQRFYIATSRQLKRLESVTRSPIYSHFSETIAGTSSIRAYRRSERFIHHNEHLVDNNQLTYYPNIVSNRWMSLRLEFLGNLLVFFAALFAVIGRDYISSGIVGLSVSYALLITGALTWLVHVTCDLEANIVAVERITEYTRVKTEATAIVEDNRPDKNWPARGRVEMDDYCVRYRVGLDLALRQISCVFKAKEKIGIVGRTGAGKSSLTLSLFRILEAAGGSIRIDDVDISTIGLHDLRSRITIIPQDPVLFAGTLRMNLDPFGQYSDEELWDALRHSHLHAFVSRLSKKLEYECTEGGDNLSLGQRQLICLARALLRKTKILVLDEATAAVDLETDDLIQATIRTEFADCTVITIAHRLNTIMDSTRILVLDGGEIAEFDEPTQLLQAGGIFYKMARDAGLA</sequence>
<dbReference type="CDD" id="cd18595">
    <property type="entry name" value="ABC_6TM_MRP1_2_3_6_D1_like"/>
    <property type="match status" value="1"/>
</dbReference>
<feature type="region of interest" description="Disordered" evidence="16">
    <location>
        <begin position="738"/>
        <end position="763"/>
    </location>
</feature>
<evidence type="ECO:0000256" key="13">
    <source>
        <dbReference type="ARBA" id="ARBA00034018"/>
    </source>
</evidence>
<dbReference type="PROSITE" id="PS00211">
    <property type="entry name" value="ABC_TRANSPORTER_1"/>
    <property type="match status" value="2"/>
</dbReference>
<keyword evidence="8" id="KW-0547">Nucleotide-binding</keyword>
<dbReference type="FunFam" id="1.20.1560.10:FF:000007">
    <property type="entry name" value="ATP-binding cassette subfamily C member 1"/>
    <property type="match status" value="1"/>
</dbReference>
<keyword evidence="10 17" id="KW-1133">Transmembrane helix</keyword>
<evidence type="ECO:0000256" key="9">
    <source>
        <dbReference type="ARBA" id="ARBA00022840"/>
    </source>
</evidence>
<dbReference type="RefSeq" id="XP_038064008.1">
    <property type="nucleotide sequence ID" value="XM_038208080.1"/>
</dbReference>
<evidence type="ECO:0000256" key="4">
    <source>
        <dbReference type="ARBA" id="ARBA00022448"/>
    </source>
</evidence>
<feature type="transmembrane region" description="Helical" evidence="17">
    <location>
        <begin position="793"/>
        <end position="816"/>
    </location>
</feature>
<feature type="domain" description="ABC transporter" evidence="18">
    <location>
        <begin position="1115"/>
        <end position="1349"/>
    </location>
</feature>
<dbReference type="OMA" id="IQYAFIC"/>
<dbReference type="InterPro" id="IPR036640">
    <property type="entry name" value="ABC1_TM_sf"/>
</dbReference>
<dbReference type="SMART" id="SM00382">
    <property type="entry name" value="AAA"/>
    <property type="match status" value="2"/>
</dbReference>
<dbReference type="InterPro" id="IPR011527">
    <property type="entry name" value="ABC1_TM_dom"/>
</dbReference>
<dbReference type="FunFam" id="1.20.1560.10:FF:000001">
    <property type="entry name" value="ATP-binding cassette subfamily C member 1"/>
    <property type="match status" value="1"/>
</dbReference>
<evidence type="ECO:0000256" key="11">
    <source>
        <dbReference type="ARBA" id="ARBA00023055"/>
    </source>
</evidence>
<dbReference type="PROSITE" id="PS50893">
    <property type="entry name" value="ABC_TRANSPORTER_2"/>
    <property type="match status" value="2"/>
</dbReference>
<feature type="transmembrane region" description="Helical" evidence="17">
    <location>
        <begin position="936"/>
        <end position="956"/>
    </location>
</feature>